<keyword evidence="1" id="KW-1133">Transmembrane helix</keyword>
<evidence type="ECO:0000313" key="2">
    <source>
        <dbReference type="EMBL" id="MBU5483695.1"/>
    </source>
</evidence>
<feature type="transmembrane region" description="Helical" evidence="1">
    <location>
        <begin position="32"/>
        <end position="55"/>
    </location>
</feature>
<feature type="transmembrane region" description="Helical" evidence="1">
    <location>
        <begin position="152"/>
        <end position="171"/>
    </location>
</feature>
<name>A0ABS6EFA5_9CLOT</name>
<comment type="caution">
    <text evidence="2">The sequence shown here is derived from an EMBL/GenBank/DDBJ whole genome shotgun (WGS) entry which is preliminary data.</text>
</comment>
<evidence type="ECO:0000313" key="3">
    <source>
        <dbReference type="Proteomes" id="UP000726170"/>
    </source>
</evidence>
<feature type="transmembrane region" description="Helical" evidence="1">
    <location>
        <begin position="61"/>
        <end position="85"/>
    </location>
</feature>
<keyword evidence="3" id="KW-1185">Reference proteome</keyword>
<keyword evidence="1" id="KW-0812">Transmembrane</keyword>
<dbReference type="InterPro" id="IPR021683">
    <property type="entry name" value="DUF3267"/>
</dbReference>
<dbReference type="Proteomes" id="UP000726170">
    <property type="component" value="Unassembled WGS sequence"/>
</dbReference>
<dbReference type="Pfam" id="PF11667">
    <property type="entry name" value="DUF3267"/>
    <property type="match status" value="1"/>
</dbReference>
<feature type="transmembrane region" description="Helical" evidence="1">
    <location>
        <begin position="118"/>
        <end position="140"/>
    </location>
</feature>
<reference evidence="2 3" key="1">
    <citation type="submission" date="2021-06" db="EMBL/GenBank/DDBJ databases">
        <authorList>
            <person name="Sun Q."/>
            <person name="Li D."/>
        </authorList>
    </citation>
    <scope>NUCLEOTIDE SEQUENCE [LARGE SCALE GENOMIC DNA]</scope>
    <source>
        <strain evidence="2 3">MSJ-11</strain>
    </source>
</reference>
<accession>A0ABS6EFA5</accession>
<gene>
    <name evidence="2" type="ORF">KQI86_05085</name>
</gene>
<proteinExistence type="predicted"/>
<organism evidence="2 3">
    <name type="scientific">Clostridium mobile</name>
    <dbReference type="NCBI Taxonomy" id="2841512"/>
    <lineage>
        <taxon>Bacteria</taxon>
        <taxon>Bacillati</taxon>
        <taxon>Bacillota</taxon>
        <taxon>Clostridia</taxon>
        <taxon>Eubacteriales</taxon>
        <taxon>Clostridiaceae</taxon>
        <taxon>Clostridium</taxon>
    </lineage>
</organism>
<protein>
    <submittedName>
        <fullName evidence="2">DUF3267 domain-containing protein</fullName>
    </submittedName>
</protein>
<dbReference type="RefSeq" id="WP_216438052.1">
    <property type="nucleotide sequence ID" value="NZ_JAHLQF010000001.1"/>
</dbReference>
<evidence type="ECO:0000256" key="1">
    <source>
        <dbReference type="SAM" id="Phobius"/>
    </source>
</evidence>
<keyword evidence="1" id="KW-0472">Membrane</keyword>
<dbReference type="EMBL" id="JAHLQF010000001">
    <property type="protein sequence ID" value="MBU5483695.1"/>
    <property type="molecule type" value="Genomic_DNA"/>
</dbReference>
<sequence>MKFIKSEMPLSEEFDPTQGNWIKAKEPSQDKYLLYSVPLAIITWIIMWVIAITLFKQSRVFSFIYFIISFILIIPIHETIHALVFPESIKSDNVIFGMWLEKGIFYAYYEGEMSKKRFILCLLMPLMTLSVLPIILMYFLGWNKFVFNFAQLNAFLACGDILGFFIMTFNLPKGVIVRNKGWETYYRF</sequence>